<evidence type="ECO:0000256" key="2">
    <source>
        <dbReference type="ARBA" id="ARBA00022692"/>
    </source>
</evidence>
<protein>
    <recommendedName>
        <fullName evidence="7">Citrate transporter-like domain-containing protein</fullName>
    </recommendedName>
</protein>
<feature type="transmembrane region" description="Helical" evidence="5">
    <location>
        <begin position="7"/>
        <end position="25"/>
    </location>
</feature>
<feature type="transmembrane region" description="Helical" evidence="5">
    <location>
        <begin position="212"/>
        <end position="233"/>
    </location>
</feature>
<proteinExistence type="predicted"/>
<accession>A0A0F9MQ64</accession>
<feature type="transmembrane region" description="Helical" evidence="5">
    <location>
        <begin position="303"/>
        <end position="324"/>
    </location>
</feature>
<dbReference type="NCBIfam" id="TIGR00785">
    <property type="entry name" value="dass"/>
    <property type="match status" value="1"/>
</dbReference>
<gene>
    <name evidence="6" type="ORF">LCGC14_1063210</name>
</gene>
<dbReference type="Pfam" id="PF00939">
    <property type="entry name" value="Na_sulph_symp"/>
    <property type="match status" value="1"/>
</dbReference>
<keyword evidence="4 5" id="KW-0472">Membrane</keyword>
<evidence type="ECO:0000256" key="5">
    <source>
        <dbReference type="SAM" id="Phobius"/>
    </source>
</evidence>
<sequence length="489" mass="53227">MEQRKKIGFLLGPFLFLVAYFSPLIPHNPKANSLLAVFLLVVVWWVTECIPIPITALLIPVFITVFHIAPVKEAFAPFANPIIMLFLGSFVLARAMSVHALDQKLAYSILSLKSIGHNKTRILFALGLTTVFLSMWISNTATTAMMFPIVLGVLGTFDSEKGKKGTPLFNLILLLTLAYSASIGGIGTPIGSPPNLIAIGMLEKLTAYRITFFQWMTVSLLVLIPMFFVLFYFMKFKLRGEKNSGELTNILQFKGKKVHQGLGRAQKNVLVAFSVTVFLWIFPGFVSLVWGREAPLFLWLQEHFPEAAAAIIGAGLLFILPVNLKRGQFTLSLKEALKIDWGTLLLFGGGLSLGFQMFETGLADSIGNFFISPDGSAASLSLITLLAVAFSVYLTELTSNTASANMIIPIIIAISNAASISPLPPVLGSAIGCSFAFMLPVATPPNAIIYGSGLVRLPQMMKYGFWMNIAGIIIIWVAVTFLAPLLGLI</sequence>
<dbReference type="GO" id="GO:1905039">
    <property type="term" value="P:carboxylic acid transmembrane transport"/>
    <property type="evidence" value="ECO:0007669"/>
    <property type="project" value="UniProtKB-ARBA"/>
</dbReference>
<dbReference type="GO" id="GO:0008514">
    <property type="term" value="F:organic anion transmembrane transporter activity"/>
    <property type="evidence" value="ECO:0007669"/>
    <property type="project" value="UniProtKB-ARBA"/>
</dbReference>
<dbReference type="PANTHER" id="PTHR10283:SF82">
    <property type="entry name" value="SOLUTE CARRIER FAMILY 13 MEMBER 2"/>
    <property type="match status" value="1"/>
</dbReference>
<reference evidence="6" key="1">
    <citation type="journal article" date="2015" name="Nature">
        <title>Complex archaea that bridge the gap between prokaryotes and eukaryotes.</title>
        <authorList>
            <person name="Spang A."/>
            <person name="Saw J.H."/>
            <person name="Jorgensen S.L."/>
            <person name="Zaremba-Niedzwiedzka K."/>
            <person name="Martijn J."/>
            <person name="Lind A.E."/>
            <person name="van Eijk R."/>
            <person name="Schleper C."/>
            <person name="Guy L."/>
            <person name="Ettema T.J."/>
        </authorList>
    </citation>
    <scope>NUCLEOTIDE SEQUENCE</scope>
</reference>
<feature type="transmembrane region" description="Helical" evidence="5">
    <location>
        <begin position="336"/>
        <end position="355"/>
    </location>
</feature>
<feature type="transmembrane region" description="Helical" evidence="5">
    <location>
        <begin position="375"/>
        <end position="395"/>
    </location>
</feature>
<dbReference type="GO" id="GO:0005886">
    <property type="term" value="C:plasma membrane"/>
    <property type="evidence" value="ECO:0007669"/>
    <property type="project" value="TreeGrafter"/>
</dbReference>
<evidence type="ECO:0008006" key="7">
    <source>
        <dbReference type="Google" id="ProtNLM"/>
    </source>
</evidence>
<dbReference type="InterPro" id="IPR001898">
    <property type="entry name" value="SLC13A/DASS"/>
</dbReference>
<evidence type="ECO:0000256" key="3">
    <source>
        <dbReference type="ARBA" id="ARBA00022989"/>
    </source>
</evidence>
<feature type="transmembrane region" description="Helical" evidence="5">
    <location>
        <begin position="82"/>
        <end position="101"/>
    </location>
</feature>
<name>A0A0F9MQ64_9ZZZZ</name>
<dbReference type="AlphaFoldDB" id="A0A0F9MQ64"/>
<organism evidence="6">
    <name type="scientific">marine sediment metagenome</name>
    <dbReference type="NCBI Taxonomy" id="412755"/>
    <lineage>
        <taxon>unclassified sequences</taxon>
        <taxon>metagenomes</taxon>
        <taxon>ecological metagenomes</taxon>
    </lineage>
</organism>
<feature type="transmembrane region" description="Helical" evidence="5">
    <location>
        <begin position="171"/>
        <end position="192"/>
    </location>
</feature>
<feature type="transmembrane region" description="Helical" evidence="5">
    <location>
        <begin position="463"/>
        <end position="486"/>
    </location>
</feature>
<feature type="transmembrane region" description="Helical" evidence="5">
    <location>
        <begin position="143"/>
        <end position="159"/>
    </location>
</feature>
<feature type="transmembrane region" description="Helical" evidence="5">
    <location>
        <begin position="402"/>
        <end position="420"/>
    </location>
</feature>
<feature type="transmembrane region" description="Helical" evidence="5">
    <location>
        <begin position="426"/>
        <end position="451"/>
    </location>
</feature>
<evidence type="ECO:0000256" key="4">
    <source>
        <dbReference type="ARBA" id="ARBA00023136"/>
    </source>
</evidence>
<feature type="transmembrane region" description="Helical" evidence="5">
    <location>
        <begin position="269"/>
        <end position="291"/>
    </location>
</feature>
<dbReference type="PANTHER" id="PTHR10283">
    <property type="entry name" value="SOLUTE CARRIER FAMILY 13 MEMBER"/>
    <property type="match status" value="1"/>
</dbReference>
<keyword evidence="2 5" id="KW-0812">Transmembrane</keyword>
<evidence type="ECO:0000256" key="1">
    <source>
        <dbReference type="ARBA" id="ARBA00004141"/>
    </source>
</evidence>
<comment type="caution">
    <text evidence="6">The sequence shown here is derived from an EMBL/GenBank/DDBJ whole genome shotgun (WGS) entry which is preliminary data.</text>
</comment>
<comment type="subcellular location">
    <subcellularLocation>
        <location evidence="1">Membrane</location>
        <topology evidence="1">Multi-pass membrane protein</topology>
    </subcellularLocation>
</comment>
<keyword evidence="3 5" id="KW-1133">Transmembrane helix</keyword>
<dbReference type="EMBL" id="LAZR01004525">
    <property type="protein sequence ID" value="KKN07804.1"/>
    <property type="molecule type" value="Genomic_DNA"/>
</dbReference>
<evidence type="ECO:0000313" key="6">
    <source>
        <dbReference type="EMBL" id="KKN07804.1"/>
    </source>
</evidence>